<evidence type="ECO:0000313" key="5">
    <source>
        <dbReference type="Proteomes" id="UP000324748"/>
    </source>
</evidence>
<dbReference type="EMBL" id="VDEP01000001">
    <property type="protein sequence ID" value="KAA1138891.1"/>
    <property type="molecule type" value="Genomic_DNA"/>
</dbReference>
<feature type="region of interest" description="Disordered" evidence="1">
    <location>
        <begin position="26"/>
        <end position="49"/>
    </location>
</feature>
<proteinExistence type="predicted"/>
<evidence type="ECO:0000256" key="2">
    <source>
        <dbReference type="SAM" id="SignalP"/>
    </source>
</evidence>
<dbReference type="Proteomes" id="UP000324748">
    <property type="component" value="Unassembled WGS sequence"/>
</dbReference>
<feature type="chain" id="PRO_5036137951" description="Secreted protein" evidence="2">
    <location>
        <begin position="24"/>
        <end position="188"/>
    </location>
</feature>
<evidence type="ECO:0008006" key="7">
    <source>
        <dbReference type="Google" id="ProtNLM"/>
    </source>
</evidence>
<evidence type="ECO:0000313" key="6">
    <source>
        <dbReference type="Proteomes" id="UP000325313"/>
    </source>
</evidence>
<evidence type="ECO:0000313" key="4">
    <source>
        <dbReference type="EMBL" id="KAA1138891.1"/>
    </source>
</evidence>
<dbReference type="OrthoDB" id="2496178at2759"/>
<protein>
    <recommendedName>
        <fullName evidence="7">Secreted protein</fullName>
    </recommendedName>
</protein>
<keyword evidence="5" id="KW-1185">Reference proteome</keyword>
<accession>A0A5B0QD26</accession>
<gene>
    <name evidence="3" type="ORF">PGT21_036149</name>
    <name evidence="4" type="ORF">PGTUg99_027627</name>
</gene>
<dbReference type="Proteomes" id="UP000325313">
    <property type="component" value="Unassembled WGS sequence"/>
</dbReference>
<sequence>MLLEQFLWGTYLASLVISGSVEPTEPPLHTLARRQPKPPAPAAPPKNGDAVNGTIQCGDSFGSNNPEGQPGWLSCRSFAGLSFYCPTDKCHIGSPKDTPLTAPLSRYAFQNCELYSSKDHLIVNTAEVDSFMAHNLHGVSVVKGPSKNVYVCRWLDKNNVNSVRPWCDGCLYWDWTEPDWTPLLAQGD</sequence>
<organism evidence="3 5">
    <name type="scientific">Puccinia graminis f. sp. tritici</name>
    <dbReference type="NCBI Taxonomy" id="56615"/>
    <lineage>
        <taxon>Eukaryota</taxon>
        <taxon>Fungi</taxon>
        <taxon>Dikarya</taxon>
        <taxon>Basidiomycota</taxon>
        <taxon>Pucciniomycotina</taxon>
        <taxon>Pucciniomycetes</taxon>
        <taxon>Pucciniales</taxon>
        <taxon>Pucciniaceae</taxon>
        <taxon>Puccinia</taxon>
    </lineage>
</organism>
<comment type="caution">
    <text evidence="3">The sequence shown here is derived from an EMBL/GenBank/DDBJ whole genome shotgun (WGS) entry which is preliminary data.</text>
</comment>
<dbReference type="AlphaFoldDB" id="A0A5B0QD26"/>
<evidence type="ECO:0000313" key="3">
    <source>
        <dbReference type="EMBL" id="KAA1111061.1"/>
    </source>
</evidence>
<dbReference type="EMBL" id="VSWC01000027">
    <property type="protein sequence ID" value="KAA1111061.1"/>
    <property type="molecule type" value="Genomic_DNA"/>
</dbReference>
<keyword evidence="2" id="KW-0732">Signal</keyword>
<reference evidence="5 6" key="1">
    <citation type="submission" date="2019-05" db="EMBL/GenBank/DDBJ databases">
        <title>Emergence of the Ug99 lineage of the wheat stem rust pathogen through somatic hybridization.</title>
        <authorList>
            <person name="Li F."/>
            <person name="Upadhyaya N.M."/>
            <person name="Sperschneider J."/>
            <person name="Matny O."/>
            <person name="Nguyen-Phuc H."/>
            <person name="Mago R."/>
            <person name="Raley C."/>
            <person name="Miller M.E."/>
            <person name="Silverstein K.A.T."/>
            <person name="Henningsen E."/>
            <person name="Hirsch C.D."/>
            <person name="Visser B."/>
            <person name="Pretorius Z.A."/>
            <person name="Steffenson B.J."/>
            <person name="Schwessinger B."/>
            <person name="Dodds P.N."/>
            <person name="Figueroa M."/>
        </authorList>
    </citation>
    <scope>NUCLEOTIDE SEQUENCE [LARGE SCALE GENOMIC DNA]</scope>
    <source>
        <strain evidence="3">21-0</strain>
        <strain evidence="4 6">Ug99</strain>
    </source>
</reference>
<feature type="signal peptide" evidence="2">
    <location>
        <begin position="1"/>
        <end position="23"/>
    </location>
</feature>
<evidence type="ECO:0000256" key="1">
    <source>
        <dbReference type="SAM" id="MobiDB-lite"/>
    </source>
</evidence>
<name>A0A5B0QD26_PUCGR</name>